<organism evidence="1 2">
    <name type="scientific">Amycolatopsis rifamycinica</name>
    <dbReference type="NCBI Taxonomy" id="287986"/>
    <lineage>
        <taxon>Bacteria</taxon>
        <taxon>Bacillati</taxon>
        <taxon>Actinomycetota</taxon>
        <taxon>Actinomycetes</taxon>
        <taxon>Pseudonocardiales</taxon>
        <taxon>Pseudonocardiaceae</taxon>
        <taxon>Amycolatopsis</taxon>
    </lineage>
</organism>
<proteinExistence type="predicted"/>
<dbReference type="EMBL" id="JMQI01000074">
    <property type="protein sequence ID" value="KDN17289.1"/>
    <property type="molecule type" value="Genomic_DNA"/>
</dbReference>
<dbReference type="AlphaFoldDB" id="A0A066TZK3"/>
<dbReference type="Proteomes" id="UP000027345">
    <property type="component" value="Unassembled WGS sequence"/>
</dbReference>
<dbReference type="RefSeq" id="WP_043787953.1">
    <property type="nucleotide sequence ID" value="NZ_JMQI01000074.1"/>
</dbReference>
<dbReference type="STRING" id="287986.DV20_37290"/>
<evidence type="ECO:0000313" key="1">
    <source>
        <dbReference type="EMBL" id="KDN17289.1"/>
    </source>
</evidence>
<protein>
    <submittedName>
        <fullName evidence="1">Uncharacterized protein</fullName>
    </submittedName>
</protein>
<reference evidence="1 2" key="1">
    <citation type="submission" date="2014-05" db="EMBL/GenBank/DDBJ databases">
        <title>Draft genome sequence of Amycolatopsis rifamycinica DSM 46095.</title>
        <authorList>
            <person name="Lal R."/>
            <person name="Saxena A."/>
            <person name="Kumari R."/>
            <person name="Mukherjee U."/>
            <person name="Singh P."/>
            <person name="Sangwan N."/>
            <person name="Mahato N.K."/>
        </authorList>
    </citation>
    <scope>NUCLEOTIDE SEQUENCE [LARGE SCALE GENOMIC DNA]</scope>
    <source>
        <strain evidence="1 2">DSM 46095</strain>
    </source>
</reference>
<comment type="caution">
    <text evidence="1">The sequence shown here is derived from an EMBL/GenBank/DDBJ whole genome shotgun (WGS) entry which is preliminary data.</text>
</comment>
<evidence type="ECO:0000313" key="2">
    <source>
        <dbReference type="Proteomes" id="UP000027345"/>
    </source>
</evidence>
<sequence>MNRRPAGGSPQSPKSLSFATFSAGTVAAGLLAAVGRGEVDAVVHDVLPATLALRALEAGAVSGRLVPA</sequence>
<keyword evidence="2" id="KW-1185">Reference proteome</keyword>
<gene>
    <name evidence="1" type="ORF">DV20_37290</name>
</gene>
<accession>A0A066TZK3</accession>
<name>A0A066TZK3_9PSEU</name>